<evidence type="ECO:0000313" key="4">
    <source>
        <dbReference type="Proteomes" id="UP000481030"/>
    </source>
</evidence>
<sequence>MLSSTNIGHFNQAKQTALTTKTEPPEDFIPHDITIVSAGDSLTEGVGDSTNSGGYIPYLKEKLEDNRGISSAHFFNFGVKGNRSDQLLTRLNSSKIKTAVREADMVIVTIGGNDMMQVVRENFSNLKFRAFHKQKQKYIENLEEVINKLRKDNPDGIIVLVGLYNPFLKWFANISELNVIIDEWNKTSKKTLAKYPNTYFVEIDDLFQKNSEELLYTDYFHPNDKGYELIANRVYETLKEGALNKITERFYTVGNGEKY</sequence>
<protein>
    <submittedName>
        <fullName evidence="3">SGNH/GDSL hydrolase family protein</fullName>
    </submittedName>
</protein>
<proteinExistence type="predicted"/>
<dbReference type="AlphaFoldDB" id="A0A6L3VDF8"/>
<feature type="region of interest" description="Disordered" evidence="1">
    <location>
        <begin position="1"/>
        <end position="27"/>
    </location>
</feature>
<comment type="caution">
    <text evidence="3">The sequence shown here is derived from an EMBL/GenBank/DDBJ whole genome shotgun (WGS) entry which is preliminary data.</text>
</comment>
<dbReference type="InterPro" id="IPR036514">
    <property type="entry name" value="SGNH_hydro_sf"/>
</dbReference>
<dbReference type="EMBL" id="WBOS01000001">
    <property type="protein sequence ID" value="KAB2338949.1"/>
    <property type="molecule type" value="Genomic_DNA"/>
</dbReference>
<dbReference type="Pfam" id="PF13472">
    <property type="entry name" value="Lipase_GDSL_2"/>
    <property type="match status" value="1"/>
</dbReference>
<gene>
    <name evidence="3" type="ORF">F7731_00995</name>
</gene>
<keyword evidence="3" id="KW-0378">Hydrolase</keyword>
<dbReference type="PANTHER" id="PTHR30383:SF27">
    <property type="entry name" value="SPORE GERMINATION LIPASE LIPC"/>
    <property type="match status" value="1"/>
</dbReference>
<dbReference type="InterPro" id="IPR013830">
    <property type="entry name" value="SGNH_hydro"/>
</dbReference>
<dbReference type="Proteomes" id="UP000481030">
    <property type="component" value="Unassembled WGS sequence"/>
</dbReference>
<reference evidence="3 4" key="1">
    <citation type="journal article" date="2016" name="Antonie Van Leeuwenhoek">
        <title>Bacillus depressus sp. nov., isolated from soil of a sunflower field.</title>
        <authorList>
            <person name="Wei X."/>
            <person name="Xin D."/>
            <person name="Xin Y."/>
            <person name="Zhang H."/>
            <person name="Wang T."/>
            <person name="Zhang J."/>
        </authorList>
    </citation>
    <scope>NUCLEOTIDE SEQUENCE [LARGE SCALE GENOMIC DNA]</scope>
    <source>
        <strain evidence="3 4">BZ1</strain>
    </source>
</reference>
<evidence type="ECO:0000256" key="1">
    <source>
        <dbReference type="SAM" id="MobiDB-lite"/>
    </source>
</evidence>
<dbReference type="PANTHER" id="PTHR30383">
    <property type="entry name" value="THIOESTERASE 1/PROTEASE 1/LYSOPHOSPHOLIPASE L1"/>
    <property type="match status" value="1"/>
</dbReference>
<dbReference type="OrthoDB" id="252349at2"/>
<evidence type="ECO:0000259" key="2">
    <source>
        <dbReference type="Pfam" id="PF13472"/>
    </source>
</evidence>
<dbReference type="InterPro" id="IPR051532">
    <property type="entry name" value="Ester_Hydrolysis_Enzymes"/>
</dbReference>
<dbReference type="SUPFAM" id="SSF52266">
    <property type="entry name" value="SGNH hydrolase"/>
    <property type="match status" value="1"/>
</dbReference>
<feature type="domain" description="SGNH hydrolase-type esterase" evidence="2">
    <location>
        <begin position="39"/>
        <end position="229"/>
    </location>
</feature>
<dbReference type="CDD" id="cd04506">
    <property type="entry name" value="SGNH_hydrolase_YpmR_like"/>
    <property type="match status" value="1"/>
</dbReference>
<accession>A0A6L3VDF8</accession>
<keyword evidence="4" id="KW-1185">Reference proteome</keyword>
<feature type="compositionally biased region" description="Polar residues" evidence="1">
    <location>
        <begin position="1"/>
        <end position="22"/>
    </location>
</feature>
<name>A0A6L3VDF8_9BACI</name>
<organism evidence="3 4">
    <name type="scientific">Cytobacillus depressus</name>
    <dbReference type="NCBI Taxonomy" id="1602942"/>
    <lineage>
        <taxon>Bacteria</taxon>
        <taxon>Bacillati</taxon>
        <taxon>Bacillota</taxon>
        <taxon>Bacilli</taxon>
        <taxon>Bacillales</taxon>
        <taxon>Bacillaceae</taxon>
        <taxon>Cytobacillus</taxon>
    </lineage>
</organism>
<dbReference type="GO" id="GO:0004622">
    <property type="term" value="F:phosphatidylcholine lysophospholipase activity"/>
    <property type="evidence" value="ECO:0007669"/>
    <property type="project" value="TreeGrafter"/>
</dbReference>
<dbReference type="Gene3D" id="3.40.50.1110">
    <property type="entry name" value="SGNH hydrolase"/>
    <property type="match status" value="1"/>
</dbReference>
<evidence type="ECO:0000313" key="3">
    <source>
        <dbReference type="EMBL" id="KAB2338949.1"/>
    </source>
</evidence>